<keyword evidence="1" id="KW-0285">Flavoprotein</keyword>
<keyword evidence="2" id="KW-0288">FMN</keyword>
<gene>
    <name evidence="5" type="ORF">Q7A36_37165</name>
</gene>
<keyword evidence="3" id="KW-0560">Oxidoreductase</keyword>
<dbReference type="RefSeq" id="WP_305108839.1">
    <property type="nucleotide sequence ID" value="NZ_JAUTWS010000147.1"/>
</dbReference>
<dbReference type="InterPro" id="IPR051260">
    <property type="entry name" value="Diverse_substr_monoxygenases"/>
</dbReference>
<dbReference type="EMBL" id="JAUTWS010000147">
    <property type="protein sequence ID" value="MDO9713993.1"/>
    <property type="molecule type" value="Genomic_DNA"/>
</dbReference>
<dbReference type="PANTHER" id="PTHR30011">
    <property type="entry name" value="ALKANESULFONATE MONOOXYGENASE-RELATED"/>
    <property type="match status" value="1"/>
</dbReference>
<keyword evidence="6" id="KW-1185">Reference proteome</keyword>
<dbReference type="Proteomes" id="UP001243009">
    <property type="component" value="Unassembled WGS sequence"/>
</dbReference>
<comment type="caution">
    <text evidence="5">The sequence shown here is derived from an EMBL/GenBank/DDBJ whole genome shotgun (WGS) entry which is preliminary data.</text>
</comment>
<evidence type="ECO:0000256" key="4">
    <source>
        <dbReference type="ARBA" id="ARBA00023033"/>
    </source>
</evidence>
<dbReference type="PANTHER" id="PTHR30011:SF16">
    <property type="entry name" value="C2H2 FINGER DOMAIN TRANSCRIPTION FACTOR (EUROFUNG)-RELATED"/>
    <property type="match status" value="1"/>
</dbReference>
<name>A0ABT9EDD2_9PROT</name>
<evidence type="ECO:0000313" key="6">
    <source>
        <dbReference type="Proteomes" id="UP001243009"/>
    </source>
</evidence>
<evidence type="ECO:0008006" key="7">
    <source>
        <dbReference type="Google" id="ProtNLM"/>
    </source>
</evidence>
<evidence type="ECO:0000256" key="2">
    <source>
        <dbReference type="ARBA" id="ARBA00022643"/>
    </source>
</evidence>
<reference evidence="5 6" key="1">
    <citation type="submission" date="2023-08" db="EMBL/GenBank/DDBJ databases">
        <title>The draft genome sequence of Paracraurococcus sp. LOR1-02.</title>
        <authorList>
            <person name="Kingkaew E."/>
            <person name="Tanasupawat S."/>
        </authorList>
    </citation>
    <scope>NUCLEOTIDE SEQUENCE [LARGE SCALE GENOMIC DNA]</scope>
    <source>
        <strain evidence="5 6">LOR1-02</strain>
    </source>
</reference>
<sequence>MIDQELVIAWTSNMLGVDVSNLKTEDEVIAAAGDAGIQGSRDRVVQLSQAEGISFAEAVRRPRGLLVGTPAMIADEMADWFNDGACDGFIVSPTHMPGMFEEFGRLVVPELQRRGLFRQEYAGRTLRENLR</sequence>
<dbReference type="Gene3D" id="3.20.20.30">
    <property type="entry name" value="Luciferase-like domain"/>
    <property type="match status" value="1"/>
</dbReference>
<evidence type="ECO:0000313" key="5">
    <source>
        <dbReference type="EMBL" id="MDO9713993.1"/>
    </source>
</evidence>
<keyword evidence="4" id="KW-0503">Monooxygenase</keyword>
<organism evidence="5 6">
    <name type="scientific">Paracraurococcus lichenis</name>
    <dbReference type="NCBI Taxonomy" id="3064888"/>
    <lineage>
        <taxon>Bacteria</taxon>
        <taxon>Pseudomonadati</taxon>
        <taxon>Pseudomonadota</taxon>
        <taxon>Alphaproteobacteria</taxon>
        <taxon>Acetobacterales</taxon>
        <taxon>Roseomonadaceae</taxon>
        <taxon>Paracraurococcus</taxon>
    </lineage>
</organism>
<evidence type="ECO:0000256" key="3">
    <source>
        <dbReference type="ARBA" id="ARBA00023002"/>
    </source>
</evidence>
<dbReference type="InterPro" id="IPR036661">
    <property type="entry name" value="Luciferase-like_sf"/>
</dbReference>
<dbReference type="SUPFAM" id="SSF51679">
    <property type="entry name" value="Bacterial luciferase-like"/>
    <property type="match status" value="1"/>
</dbReference>
<protein>
    <recommendedName>
        <fullName evidence="7">LLM class flavin-dependent oxidoreductase</fullName>
    </recommendedName>
</protein>
<evidence type="ECO:0000256" key="1">
    <source>
        <dbReference type="ARBA" id="ARBA00022630"/>
    </source>
</evidence>
<proteinExistence type="predicted"/>
<accession>A0ABT9EDD2</accession>